<accession>A0A6C0C4D7</accession>
<dbReference type="InterPro" id="IPR001841">
    <property type="entry name" value="Znf_RING"/>
</dbReference>
<feature type="compositionally biased region" description="Basic residues" evidence="1">
    <location>
        <begin position="599"/>
        <end position="622"/>
    </location>
</feature>
<evidence type="ECO:0000259" key="3">
    <source>
        <dbReference type="PROSITE" id="PS50089"/>
    </source>
</evidence>
<feature type="region of interest" description="Disordered" evidence="1">
    <location>
        <begin position="597"/>
        <end position="625"/>
    </location>
</feature>
<evidence type="ECO:0000313" key="4">
    <source>
        <dbReference type="EMBL" id="QHS98383.1"/>
    </source>
</evidence>
<dbReference type="Gene3D" id="3.30.40.10">
    <property type="entry name" value="Zinc/RING finger domain, C3HC4 (zinc finger)"/>
    <property type="match status" value="1"/>
</dbReference>
<feature type="transmembrane region" description="Helical" evidence="2">
    <location>
        <begin position="522"/>
        <end position="540"/>
    </location>
</feature>
<evidence type="ECO:0000256" key="2">
    <source>
        <dbReference type="SAM" id="Phobius"/>
    </source>
</evidence>
<sequence>MTSKIYKNFGGGGKKLTRKNQKYLMKLYRKNRTRKHRGGVGKPGPAGTVCWSFIYWNELDSICDYAISQLQNRYGIEEYDEEATNLENLRVHHTNKHVNELNMNLVRQLKLLTKKNVNNGYELTLKDDQKAFLNQFCTDTPCCVISGGGKIHDGRIRLYKTTEDLDAANAKGLVQHYLVNVSKRNRYTGEEIIEPTWLTHDEYNTLHSEMLLKLNEEESDDRLYGRGTTMMNTIASDEVNKDWELYEAAGALVSDKTKPPTMFTGNFHHFRPTDRVAFDDQTLHSDGKVSPTKLEGGGKELPTFESTKTKLKQILEKVKPDNEYYDFSQKLTEELNKIKEKKFNEFVNKIYENFDKIMSIPIKQKGGAGEGEELTEEERKLARQEVFETETEICVICLDSFIHDKDIVYCGKCRGRSIIEPRMGTVVHRRCIADWGNHCPICRNEGTEAVWFNEVDDSSVIFLRNRFLNLSGIQINAMAMQLPFDQMTHEEQALIMDIRDRRRREQVLDDRLASVRHRIVELWSVCLFLFTCRSAGGVLLGQYDYNYTTFLSMFYGSVIVVGLWPEVPGSVSMTDQLTEFIVRILTFLDAAGSYLGGGKKTRRKRYKRKKRTKRKMRKKRGGVKTGDMVKKKYKMDKLDEYGNPTGKKFWKDFKGLVQNIDNEGNTTIYWYADKSTDVLTKIQSNSLKVIQPKPVAIGDMHQADIPPLTGVSYTGDEKFNPLPAHELTHAIKPTGYVSGIPKGKDDGFEGTREWGQKMLAKLKSYD</sequence>
<dbReference type="EMBL" id="MN739316">
    <property type="protein sequence ID" value="QHS98383.1"/>
    <property type="molecule type" value="Genomic_DNA"/>
</dbReference>
<keyword evidence="2" id="KW-0472">Membrane</keyword>
<feature type="domain" description="RING-type" evidence="3">
    <location>
        <begin position="394"/>
        <end position="443"/>
    </location>
</feature>
<keyword evidence="2" id="KW-0812">Transmembrane</keyword>
<organism evidence="4">
    <name type="scientific">viral metagenome</name>
    <dbReference type="NCBI Taxonomy" id="1070528"/>
    <lineage>
        <taxon>unclassified sequences</taxon>
        <taxon>metagenomes</taxon>
        <taxon>organismal metagenomes</taxon>
    </lineage>
</organism>
<dbReference type="AlphaFoldDB" id="A0A6C0C4D7"/>
<dbReference type="CDD" id="cd16448">
    <property type="entry name" value="RING-H2"/>
    <property type="match status" value="1"/>
</dbReference>
<protein>
    <recommendedName>
        <fullName evidence="3">RING-type domain-containing protein</fullName>
    </recommendedName>
</protein>
<evidence type="ECO:0000256" key="1">
    <source>
        <dbReference type="SAM" id="MobiDB-lite"/>
    </source>
</evidence>
<dbReference type="PROSITE" id="PS50089">
    <property type="entry name" value="ZF_RING_2"/>
    <property type="match status" value="1"/>
</dbReference>
<feature type="transmembrane region" description="Helical" evidence="2">
    <location>
        <begin position="580"/>
        <end position="598"/>
    </location>
</feature>
<keyword evidence="2" id="KW-1133">Transmembrane helix</keyword>
<proteinExistence type="predicted"/>
<dbReference type="InterPro" id="IPR013083">
    <property type="entry name" value="Znf_RING/FYVE/PHD"/>
</dbReference>
<reference evidence="4" key="1">
    <citation type="journal article" date="2020" name="Nature">
        <title>Giant virus diversity and host interactions through global metagenomics.</title>
        <authorList>
            <person name="Schulz F."/>
            <person name="Roux S."/>
            <person name="Paez-Espino D."/>
            <person name="Jungbluth S."/>
            <person name="Walsh D.A."/>
            <person name="Denef V.J."/>
            <person name="McMahon K.D."/>
            <person name="Konstantinidis K.T."/>
            <person name="Eloe-Fadrosh E.A."/>
            <person name="Kyrpides N.C."/>
            <person name="Woyke T."/>
        </authorList>
    </citation>
    <scope>NUCLEOTIDE SEQUENCE</scope>
    <source>
        <strain evidence="4">GVMAG-M-3300020185-18</strain>
    </source>
</reference>
<name>A0A6C0C4D7_9ZZZZ</name>
<feature type="transmembrane region" description="Helical" evidence="2">
    <location>
        <begin position="547"/>
        <end position="565"/>
    </location>
</feature>